<dbReference type="EMBL" id="LNTB01000001">
    <property type="protein sequence ID" value="KSW11660.1"/>
    <property type="molecule type" value="Genomic_DNA"/>
</dbReference>
<reference evidence="1 2" key="1">
    <citation type="submission" date="2015-11" db="EMBL/GenBank/DDBJ databases">
        <title>Genome sequence of Pyrodictium occultum PL-19, a marine hyperthermophilic archaeon isolated from Volcano, Italy.</title>
        <authorList>
            <person name="Utturkar S."/>
            <person name="Huber H."/>
            <person name="Leptihn S."/>
            <person name="Brown S."/>
            <person name="Stetter K.O."/>
            <person name="Podar M."/>
        </authorList>
    </citation>
    <scope>NUCLEOTIDE SEQUENCE [LARGE SCALE GENOMIC DNA]</scope>
    <source>
        <strain evidence="1 2">PL-19</strain>
    </source>
</reference>
<evidence type="ECO:0000313" key="2">
    <source>
        <dbReference type="Proteomes" id="UP000053352"/>
    </source>
</evidence>
<accession>A0A0V8RUC6</accession>
<name>A0A0V8RUC6_PYROC</name>
<dbReference type="Gene3D" id="3.30.390.50">
    <property type="entry name" value="CO dehydrogenase flavoprotein, C-terminal domain"/>
    <property type="match status" value="1"/>
</dbReference>
<dbReference type="UniPathway" id="UPA00537">
    <property type="reaction ID" value="UER00594"/>
</dbReference>
<sequence length="103" mass="11167">MRSMERVVRPPGGKTLEIALQLDDGCRVSQVSITGDFFVYPPEALEALEDALRGCSSTSCITKAVRQTAERAEALGFTWSQLAAALTRMYDEACSAPSSRQPP</sequence>
<protein>
    <submittedName>
        <fullName evidence="1">Uncharacterized protein</fullName>
    </submittedName>
</protein>
<proteinExistence type="predicted"/>
<evidence type="ECO:0000313" key="1">
    <source>
        <dbReference type="EMBL" id="KSW11660.1"/>
    </source>
</evidence>
<gene>
    <name evidence="1" type="ORF">CF15_02235</name>
</gene>
<dbReference type="AlphaFoldDB" id="A0A0V8RUC6"/>
<comment type="caution">
    <text evidence="1">The sequence shown here is derived from an EMBL/GenBank/DDBJ whole genome shotgun (WGS) entry which is preliminary data.</text>
</comment>
<organism evidence="1 2">
    <name type="scientific">Pyrodictium occultum</name>
    <dbReference type="NCBI Taxonomy" id="2309"/>
    <lineage>
        <taxon>Archaea</taxon>
        <taxon>Thermoproteota</taxon>
        <taxon>Thermoprotei</taxon>
        <taxon>Desulfurococcales</taxon>
        <taxon>Pyrodictiaceae</taxon>
        <taxon>Pyrodictium</taxon>
    </lineage>
</organism>
<dbReference type="Proteomes" id="UP000053352">
    <property type="component" value="Unassembled WGS sequence"/>
</dbReference>
<keyword evidence="2" id="KW-1185">Reference proteome</keyword>
<dbReference type="STRING" id="2309.CF15_02235"/>